<comment type="caution">
    <text evidence="4">The sequence shown here is derived from an EMBL/GenBank/DDBJ whole genome shotgun (WGS) entry which is preliminary data.</text>
</comment>
<evidence type="ECO:0000256" key="1">
    <source>
        <dbReference type="ARBA" id="ARBA00022553"/>
    </source>
</evidence>
<protein>
    <submittedName>
        <fullName evidence="4">Response regulator</fullName>
    </submittedName>
</protein>
<evidence type="ECO:0000313" key="4">
    <source>
        <dbReference type="EMBL" id="MBC8334907.1"/>
    </source>
</evidence>
<proteinExistence type="predicted"/>
<dbReference type="Proteomes" id="UP000614469">
    <property type="component" value="Unassembled WGS sequence"/>
</dbReference>
<dbReference type="AlphaFoldDB" id="A0A8J6NJD4"/>
<evidence type="ECO:0000313" key="5">
    <source>
        <dbReference type="Proteomes" id="UP000614469"/>
    </source>
</evidence>
<dbReference type="CDD" id="cd00156">
    <property type="entry name" value="REC"/>
    <property type="match status" value="1"/>
</dbReference>
<dbReference type="InterPro" id="IPR011006">
    <property type="entry name" value="CheY-like_superfamily"/>
</dbReference>
<feature type="domain" description="Response regulatory" evidence="3">
    <location>
        <begin position="4"/>
        <end position="120"/>
    </location>
</feature>
<dbReference type="GO" id="GO:0000160">
    <property type="term" value="P:phosphorelay signal transduction system"/>
    <property type="evidence" value="ECO:0007669"/>
    <property type="project" value="InterPro"/>
</dbReference>
<reference evidence="4 5" key="1">
    <citation type="submission" date="2020-08" db="EMBL/GenBank/DDBJ databases">
        <title>Bridging the membrane lipid divide: bacteria of the FCB group superphylum have the potential to synthesize archaeal ether lipids.</title>
        <authorList>
            <person name="Villanueva L."/>
            <person name="Von Meijenfeldt F.A.B."/>
            <person name="Westbye A.B."/>
            <person name="Yadav S."/>
            <person name="Hopmans E.C."/>
            <person name="Dutilh B.E."/>
            <person name="Sinninghe Damste J.S."/>
        </authorList>
    </citation>
    <scope>NUCLEOTIDE SEQUENCE [LARGE SCALE GENOMIC DNA]</scope>
    <source>
        <strain evidence="4">NIOZ-UU36</strain>
    </source>
</reference>
<feature type="modified residue" description="4-aspartylphosphate" evidence="2">
    <location>
        <position position="55"/>
    </location>
</feature>
<dbReference type="SMART" id="SM00448">
    <property type="entry name" value="REC"/>
    <property type="match status" value="1"/>
</dbReference>
<dbReference type="Gene3D" id="3.40.50.2300">
    <property type="match status" value="1"/>
</dbReference>
<gene>
    <name evidence="4" type="ORF">H8E29_06570</name>
</gene>
<accession>A0A8J6NJD4</accession>
<dbReference type="PROSITE" id="PS50110">
    <property type="entry name" value="RESPONSE_REGULATORY"/>
    <property type="match status" value="1"/>
</dbReference>
<dbReference type="PANTHER" id="PTHR44591:SF3">
    <property type="entry name" value="RESPONSE REGULATORY DOMAIN-CONTAINING PROTEIN"/>
    <property type="match status" value="1"/>
</dbReference>
<dbReference type="SUPFAM" id="SSF52172">
    <property type="entry name" value="CheY-like"/>
    <property type="match status" value="1"/>
</dbReference>
<name>A0A8J6NJD4_9CHLR</name>
<keyword evidence="1 2" id="KW-0597">Phosphoprotein</keyword>
<dbReference type="Gene3D" id="3.30.450.30">
    <property type="entry name" value="Dynein light chain 2a, cytoplasmic"/>
    <property type="match status" value="1"/>
</dbReference>
<dbReference type="EMBL" id="JACNJN010000084">
    <property type="protein sequence ID" value="MBC8334907.1"/>
    <property type="molecule type" value="Genomic_DNA"/>
</dbReference>
<dbReference type="PANTHER" id="PTHR44591">
    <property type="entry name" value="STRESS RESPONSE REGULATOR PROTEIN 1"/>
    <property type="match status" value="1"/>
</dbReference>
<sequence>MTHRILLVDDQREVIRLLHSALKTLKQKIEIIEAPSGEEAFLEVTRSKIDLVVIDYRLPGMSGLELMQKIITHDPDTQIILISGTKDKKVREVLKESGAFAFFEKPISLTDFLDAVERSLELKRTVLPPEGENGDSDAHKNLSGLLSKFRKSMEAQVIFLLSDQEDVLARAGALKDSDLEASLLSALMGIYRGGQKVSGFIHQKDPLSYHIFPGGDQDLLLVPVNNSHALIVAGERIVERGKVLDLTDAMMILKSEVEHVLDAMGVTRSSLEKMDDYFETEDSPDEEIIEDDDSSVELDTLLTQKKKLKTTEADSFWEEAVVNKTNLPVDADKLSYDQARQLGLTPEDKP</sequence>
<dbReference type="Pfam" id="PF00072">
    <property type="entry name" value="Response_reg"/>
    <property type="match status" value="1"/>
</dbReference>
<evidence type="ECO:0000259" key="3">
    <source>
        <dbReference type="PROSITE" id="PS50110"/>
    </source>
</evidence>
<dbReference type="InterPro" id="IPR001789">
    <property type="entry name" value="Sig_transdc_resp-reg_receiver"/>
</dbReference>
<organism evidence="4 5">
    <name type="scientific">Candidatus Desulfolinea nitratireducens</name>
    <dbReference type="NCBI Taxonomy" id="2841698"/>
    <lineage>
        <taxon>Bacteria</taxon>
        <taxon>Bacillati</taxon>
        <taxon>Chloroflexota</taxon>
        <taxon>Anaerolineae</taxon>
        <taxon>Anaerolineales</taxon>
        <taxon>Anaerolineales incertae sedis</taxon>
        <taxon>Candidatus Desulfolinea</taxon>
    </lineage>
</organism>
<dbReference type="InterPro" id="IPR050595">
    <property type="entry name" value="Bact_response_regulator"/>
</dbReference>
<evidence type="ECO:0000256" key="2">
    <source>
        <dbReference type="PROSITE-ProRule" id="PRU00169"/>
    </source>
</evidence>